<dbReference type="GO" id="GO:0072380">
    <property type="term" value="C:TRC complex"/>
    <property type="evidence" value="ECO:0007669"/>
    <property type="project" value="TreeGrafter"/>
</dbReference>
<dbReference type="PANTHER" id="PTHR45831:SF2">
    <property type="entry name" value="LD24721P"/>
    <property type="match status" value="1"/>
</dbReference>
<name>A0AAW1CIA5_9HEMI</name>
<feature type="repeat" description="TPR" evidence="4">
    <location>
        <begin position="160"/>
        <end position="193"/>
    </location>
</feature>
<dbReference type="Gene3D" id="1.25.40.10">
    <property type="entry name" value="Tetratricopeptide repeat domain"/>
    <property type="match status" value="1"/>
</dbReference>
<feature type="compositionally biased region" description="Basic and acidic residues" evidence="5">
    <location>
        <begin position="346"/>
        <end position="357"/>
    </location>
</feature>
<evidence type="ECO:0000256" key="1">
    <source>
        <dbReference type="ARBA" id="ARBA00008175"/>
    </source>
</evidence>
<dbReference type="InterPro" id="IPR047150">
    <property type="entry name" value="SGT"/>
</dbReference>
<evidence type="ECO:0000313" key="7">
    <source>
        <dbReference type="EMBL" id="KAK9498236.1"/>
    </source>
</evidence>
<organism evidence="7 8">
    <name type="scientific">Rhynocoris fuscipes</name>
    <dbReference type="NCBI Taxonomy" id="488301"/>
    <lineage>
        <taxon>Eukaryota</taxon>
        <taxon>Metazoa</taxon>
        <taxon>Ecdysozoa</taxon>
        <taxon>Arthropoda</taxon>
        <taxon>Hexapoda</taxon>
        <taxon>Insecta</taxon>
        <taxon>Pterygota</taxon>
        <taxon>Neoptera</taxon>
        <taxon>Paraneoptera</taxon>
        <taxon>Hemiptera</taxon>
        <taxon>Heteroptera</taxon>
        <taxon>Panheteroptera</taxon>
        <taxon>Cimicomorpha</taxon>
        <taxon>Reduviidae</taxon>
        <taxon>Harpactorinae</taxon>
        <taxon>Harpactorini</taxon>
        <taxon>Rhynocoris</taxon>
    </lineage>
</organism>
<dbReference type="PROSITE" id="PS50005">
    <property type="entry name" value="TPR"/>
    <property type="match status" value="2"/>
</dbReference>
<dbReference type="InterPro" id="IPR032374">
    <property type="entry name" value="SGTA_dimer"/>
</dbReference>
<dbReference type="SMART" id="SM00028">
    <property type="entry name" value="TPR"/>
    <property type="match status" value="3"/>
</dbReference>
<comment type="caution">
    <text evidence="7">The sequence shown here is derived from an EMBL/GenBank/DDBJ whole genome shotgun (WGS) entry which is preliminary data.</text>
</comment>
<dbReference type="GO" id="GO:0016020">
    <property type="term" value="C:membrane"/>
    <property type="evidence" value="ECO:0007669"/>
    <property type="project" value="TreeGrafter"/>
</dbReference>
<dbReference type="GO" id="GO:0006620">
    <property type="term" value="P:post-translational protein targeting to endoplasmic reticulum membrane"/>
    <property type="evidence" value="ECO:0007669"/>
    <property type="project" value="TreeGrafter"/>
</dbReference>
<evidence type="ECO:0000313" key="8">
    <source>
        <dbReference type="Proteomes" id="UP001461498"/>
    </source>
</evidence>
<dbReference type="PANTHER" id="PTHR45831">
    <property type="entry name" value="LD24721P"/>
    <property type="match status" value="1"/>
</dbReference>
<keyword evidence="3 4" id="KW-0802">TPR repeat</keyword>
<evidence type="ECO:0000256" key="2">
    <source>
        <dbReference type="ARBA" id="ARBA00022737"/>
    </source>
</evidence>
<feature type="region of interest" description="Disordered" evidence="5">
    <location>
        <begin position="309"/>
        <end position="357"/>
    </location>
</feature>
<dbReference type="InterPro" id="IPR019734">
    <property type="entry name" value="TPR_rpt"/>
</dbReference>
<dbReference type="GO" id="GO:0060090">
    <property type="term" value="F:molecular adaptor activity"/>
    <property type="evidence" value="ECO:0007669"/>
    <property type="project" value="TreeGrafter"/>
</dbReference>
<feature type="domain" description="SGTA homodimerisation" evidence="6">
    <location>
        <begin position="15"/>
        <end position="62"/>
    </location>
</feature>
<evidence type="ECO:0000256" key="5">
    <source>
        <dbReference type="SAM" id="MobiDB-lite"/>
    </source>
</evidence>
<evidence type="ECO:0000256" key="3">
    <source>
        <dbReference type="ARBA" id="ARBA00022803"/>
    </source>
</evidence>
<gene>
    <name evidence="7" type="ORF">O3M35_004095</name>
</gene>
<dbReference type="InterPro" id="IPR011990">
    <property type="entry name" value="TPR-like_helical_dom_sf"/>
</dbReference>
<proteinExistence type="inferred from homology"/>
<dbReference type="EMBL" id="JAPXFL010000013">
    <property type="protein sequence ID" value="KAK9498236.1"/>
    <property type="molecule type" value="Genomic_DNA"/>
</dbReference>
<dbReference type="Proteomes" id="UP001461498">
    <property type="component" value="Unassembled WGS sequence"/>
</dbReference>
<evidence type="ECO:0000256" key="4">
    <source>
        <dbReference type="PROSITE-ProRule" id="PRU00339"/>
    </source>
</evidence>
<dbReference type="Gene3D" id="1.20.5.420">
    <property type="entry name" value="Immunoglobulin FC, subunit C"/>
    <property type="match status" value="1"/>
</dbReference>
<evidence type="ECO:0000259" key="6">
    <source>
        <dbReference type="Pfam" id="PF16546"/>
    </source>
</evidence>
<dbReference type="Pfam" id="PF00515">
    <property type="entry name" value="TPR_1"/>
    <property type="match status" value="1"/>
</dbReference>
<feature type="compositionally biased region" description="Polar residues" evidence="5">
    <location>
        <begin position="336"/>
        <end position="345"/>
    </location>
</feature>
<comment type="similarity">
    <text evidence="1">Belongs to the SGT family.</text>
</comment>
<dbReference type="Pfam" id="PF16546">
    <property type="entry name" value="SGTA_dimer"/>
    <property type="match status" value="1"/>
</dbReference>
<reference evidence="7 8" key="1">
    <citation type="submission" date="2022-12" db="EMBL/GenBank/DDBJ databases">
        <title>Chromosome-level genome assembly of true bugs.</title>
        <authorList>
            <person name="Ma L."/>
            <person name="Li H."/>
        </authorList>
    </citation>
    <scope>NUCLEOTIDE SEQUENCE [LARGE SCALE GENOMIC DNA]</scope>
    <source>
        <strain evidence="7">Lab_2022b</strain>
    </source>
</reference>
<feature type="region of interest" description="Disordered" evidence="5">
    <location>
        <begin position="208"/>
        <end position="228"/>
    </location>
</feature>
<keyword evidence="2" id="KW-0677">Repeat</keyword>
<dbReference type="PROSITE" id="PS50293">
    <property type="entry name" value="TPR_REGION"/>
    <property type="match status" value="1"/>
</dbReference>
<accession>A0AAW1CIA5</accession>
<protein>
    <recommendedName>
        <fullName evidence="6">SGTA homodimerisation domain-containing protein</fullName>
    </recommendedName>
</protein>
<feature type="repeat" description="TPR" evidence="4">
    <location>
        <begin position="92"/>
        <end position="125"/>
    </location>
</feature>
<dbReference type="AlphaFoldDB" id="A0AAW1CIA5"/>
<dbReference type="SUPFAM" id="SSF48452">
    <property type="entry name" value="TPR-like"/>
    <property type="match status" value="1"/>
</dbReference>
<feature type="compositionally biased region" description="Low complexity" evidence="5">
    <location>
        <begin position="316"/>
        <end position="326"/>
    </location>
</feature>
<keyword evidence="8" id="KW-1185">Reference proteome</keyword>
<sequence>MDMDITHHKLMADDKKRLITSILHFLRSEFRSGQLSSENLEGLEVAIQCLESVYDVKETTQTEPTLLEIYQAYLVPTIKEKADASEEDKKQAEQLKVEGNTAMSEGQFYKALELYTKAIQIDPKNAVYYCNRAAAHSKLQNHNAAIVDCKIALEIDPKYSKAYGRLGLAYCGLENYVSALEYYKKAVELEPSNEGYVKNYELALEKANSTPSNQASAASRPPSTGENIQPMQELSLLFGNPQLLNIASQMLSDPSMQHMMSSLISNGLASTDRTTGMEELLNVGQRLAQQMHSENPHFVAELRAALNRSATEPGEQQQQQQQQQQQGATDEGEGGNTESDVQSQRSADHCEPDESTK</sequence>
<dbReference type="Pfam" id="PF13414">
    <property type="entry name" value="TPR_11"/>
    <property type="match status" value="1"/>
</dbReference>